<dbReference type="AlphaFoldDB" id="A0A4Q9JUK2"/>
<dbReference type="PROSITE" id="PS51186">
    <property type="entry name" value="GNAT"/>
    <property type="match status" value="1"/>
</dbReference>
<dbReference type="InterPro" id="IPR000182">
    <property type="entry name" value="GNAT_dom"/>
</dbReference>
<evidence type="ECO:0000256" key="1">
    <source>
        <dbReference type="SAM" id="Coils"/>
    </source>
</evidence>
<evidence type="ECO:0000259" key="2">
    <source>
        <dbReference type="PROSITE" id="PS51186"/>
    </source>
</evidence>
<dbReference type="PANTHER" id="PTHR43259:SF1">
    <property type="entry name" value="N-ACETYLTRANSFERASE DOMAIN-CONTAINING PROTEIN"/>
    <property type="match status" value="1"/>
</dbReference>
<dbReference type="Pfam" id="PF00583">
    <property type="entry name" value="Acetyltransf_1"/>
    <property type="match status" value="1"/>
</dbReference>
<reference evidence="3 4" key="1">
    <citation type="submission" date="2018-07" db="EMBL/GenBank/DDBJ databases">
        <title>Campylobacter zealandensis sp. nov., isolated from birds and water in New Zealand.</title>
        <authorList>
            <person name="Wilkinson D.A."/>
            <person name="Biggs P.J."/>
            <person name="French N.P."/>
            <person name="Midwinter A.C."/>
        </authorList>
    </citation>
    <scope>NUCLEOTIDE SEQUENCE [LARGE SCALE GENOMIC DNA]</scope>
    <source>
        <strain evidence="3 4">B423b</strain>
    </source>
</reference>
<dbReference type="RefSeq" id="WP_131162921.1">
    <property type="nucleotide sequence ID" value="NZ_CP076657.1"/>
</dbReference>
<keyword evidence="4" id="KW-1185">Reference proteome</keyword>
<feature type="coiled-coil region" evidence="1">
    <location>
        <begin position="129"/>
        <end position="156"/>
    </location>
</feature>
<dbReference type="EMBL" id="QPGR01000007">
    <property type="protein sequence ID" value="TBR81122.1"/>
    <property type="molecule type" value="Genomic_DNA"/>
</dbReference>
<feature type="domain" description="N-acetyltransferase" evidence="2">
    <location>
        <begin position="1"/>
        <end position="177"/>
    </location>
</feature>
<dbReference type="CDD" id="cd04301">
    <property type="entry name" value="NAT_SF"/>
    <property type="match status" value="1"/>
</dbReference>
<comment type="caution">
    <text evidence="3">The sequence shown here is derived from an EMBL/GenBank/DDBJ whole genome shotgun (WGS) entry which is preliminary data.</text>
</comment>
<dbReference type="Proteomes" id="UP000292583">
    <property type="component" value="Unassembled WGS sequence"/>
</dbReference>
<protein>
    <submittedName>
        <fullName evidence="3">GNAT family N-acetyltransferase</fullName>
    </submittedName>
</protein>
<name>A0A4Q9JUK2_9BACT</name>
<dbReference type="InterPro" id="IPR052829">
    <property type="entry name" value="N-acetyltransferase_domain"/>
</dbReference>
<dbReference type="GO" id="GO:0016747">
    <property type="term" value="F:acyltransferase activity, transferring groups other than amino-acyl groups"/>
    <property type="evidence" value="ECO:0007669"/>
    <property type="project" value="InterPro"/>
</dbReference>
<sequence>MIRKAKKEEAKEVITLLAKAMDDMIYHLSGCNAYNEAIDVLCKFYKQENNRLSYNNIYVYEQNQKILAALCCYDGALADELDKPLNENLNSLNKKVLKECENEFYLDSISVEEKARGRGIAKELIEYAYKKALEKNKKLSLIVEEYNQNAQNLYKKIGFKTIKTKTLYGHIYNYMEK</sequence>
<organism evidence="3 4">
    <name type="scientific">Campylobacter novaezeelandiae</name>
    <dbReference type="NCBI Taxonomy" id="2267891"/>
    <lineage>
        <taxon>Bacteria</taxon>
        <taxon>Pseudomonadati</taxon>
        <taxon>Campylobacterota</taxon>
        <taxon>Epsilonproteobacteria</taxon>
        <taxon>Campylobacterales</taxon>
        <taxon>Campylobacteraceae</taxon>
        <taxon>Campylobacter</taxon>
    </lineage>
</organism>
<gene>
    <name evidence="3" type="ORF">DU473_04790</name>
</gene>
<keyword evidence="3" id="KW-0808">Transferase</keyword>
<dbReference type="OrthoDB" id="5319888at2"/>
<proteinExistence type="predicted"/>
<keyword evidence="1" id="KW-0175">Coiled coil</keyword>
<dbReference type="Gene3D" id="3.40.630.30">
    <property type="match status" value="1"/>
</dbReference>
<accession>A0A4Q9JUK2</accession>
<dbReference type="InterPro" id="IPR016181">
    <property type="entry name" value="Acyl_CoA_acyltransferase"/>
</dbReference>
<evidence type="ECO:0000313" key="4">
    <source>
        <dbReference type="Proteomes" id="UP000292583"/>
    </source>
</evidence>
<dbReference type="SUPFAM" id="SSF55729">
    <property type="entry name" value="Acyl-CoA N-acyltransferases (Nat)"/>
    <property type="match status" value="1"/>
</dbReference>
<evidence type="ECO:0000313" key="3">
    <source>
        <dbReference type="EMBL" id="TBR81122.1"/>
    </source>
</evidence>
<dbReference type="PANTHER" id="PTHR43259">
    <property type="entry name" value="SPT10P"/>
    <property type="match status" value="1"/>
</dbReference>